<proteinExistence type="predicted"/>
<dbReference type="AlphaFoldDB" id="A0A1A9B6T7"/>
<evidence type="ECO:0000313" key="2">
    <source>
        <dbReference type="EMBL" id="SBT64709.1"/>
    </source>
</evidence>
<evidence type="ECO:0000256" key="1">
    <source>
        <dbReference type="SAM" id="MobiDB-lite"/>
    </source>
</evidence>
<feature type="compositionally biased region" description="Basic and acidic residues" evidence="1">
    <location>
        <begin position="11"/>
        <end position="24"/>
    </location>
</feature>
<feature type="region of interest" description="Disordered" evidence="1">
    <location>
        <begin position="1"/>
        <end position="27"/>
    </location>
</feature>
<protein>
    <recommendedName>
        <fullName evidence="4">ATP/GTP-binding protein</fullName>
    </recommendedName>
</protein>
<dbReference type="Proteomes" id="UP000199558">
    <property type="component" value="Unassembled WGS sequence"/>
</dbReference>
<evidence type="ECO:0000313" key="3">
    <source>
        <dbReference type="Proteomes" id="UP000199558"/>
    </source>
</evidence>
<dbReference type="OrthoDB" id="3381577at2"/>
<evidence type="ECO:0008006" key="4">
    <source>
        <dbReference type="Google" id="ProtNLM"/>
    </source>
</evidence>
<name>A0A1A9B6T7_9ACTN</name>
<feature type="compositionally biased region" description="Basic residues" evidence="1">
    <location>
        <begin position="1"/>
        <end position="10"/>
    </location>
</feature>
<dbReference type="EMBL" id="FLRH01000003">
    <property type="protein sequence ID" value="SBT64709.1"/>
    <property type="molecule type" value="Genomic_DNA"/>
</dbReference>
<dbReference type="RefSeq" id="WP_091571339.1">
    <property type="nucleotide sequence ID" value="NZ_FLRH01000003.1"/>
</dbReference>
<gene>
    <name evidence="2" type="ORF">GA0070622_1688</name>
</gene>
<organism evidence="2 3">
    <name type="scientific">Micromonospora sediminicola</name>
    <dbReference type="NCBI Taxonomy" id="946078"/>
    <lineage>
        <taxon>Bacteria</taxon>
        <taxon>Bacillati</taxon>
        <taxon>Actinomycetota</taxon>
        <taxon>Actinomycetes</taxon>
        <taxon>Micromonosporales</taxon>
        <taxon>Micromonosporaceae</taxon>
        <taxon>Micromonospora</taxon>
    </lineage>
</organism>
<reference evidence="3" key="1">
    <citation type="submission" date="2016-06" db="EMBL/GenBank/DDBJ databases">
        <authorList>
            <person name="Varghese N."/>
            <person name="Submissions Spin"/>
        </authorList>
    </citation>
    <scope>NUCLEOTIDE SEQUENCE [LARGE SCALE GENOMIC DNA]</scope>
    <source>
        <strain evidence="3">DSM 45794</strain>
    </source>
</reference>
<keyword evidence="3" id="KW-1185">Reference proteome</keyword>
<accession>A0A1A9B6T7</accession>
<sequence>MTVSPRRNRPRRDETTGLDAERARHGVPTVQQWRDGDWQVRAISGGASVKTYHCPGCDQEIRPGVAHLVAWPADDRGDLTDRRHWHSGCWRARDRRGPNLQRGRGAPRYG</sequence>
<dbReference type="STRING" id="946078.GA0070622_1688"/>